<gene>
    <name evidence="1" type="ORF">G1C94_0218</name>
</gene>
<keyword evidence="2" id="KW-1185">Reference proteome</keyword>
<comment type="caution">
    <text evidence="1">The sequence shown here is derived from an EMBL/GenBank/DDBJ whole genome shotgun (WGS) entry which is preliminary data.</text>
</comment>
<evidence type="ECO:0000313" key="1">
    <source>
        <dbReference type="EMBL" id="NMN01597.1"/>
    </source>
</evidence>
<protein>
    <submittedName>
        <fullName evidence="1">Uncharacterized protein</fullName>
    </submittedName>
</protein>
<reference evidence="1 2" key="1">
    <citation type="submission" date="2020-02" db="EMBL/GenBank/DDBJ databases">
        <title>Characterization of phylogenetic diversity of novel bifidobacterial species isolated in Czech ZOOs.</title>
        <authorList>
            <person name="Lugli G.A."/>
            <person name="Vera N.B."/>
            <person name="Ventura M."/>
        </authorList>
    </citation>
    <scope>NUCLEOTIDE SEQUENCE [LARGE SCALE GENOMIC DNA]</scope>
    <source>
        <strain evidence="1 2">DSM 109963</strain>
    </source>
</reference>
<evidence type="ECO:0000313" key="2">
    <source>
        <dbReference type="Proteomes" id="UP000553756"/>
    </source>
</evidence>
<proteinExistence type="predicted"/>
<name>A0ABX1SXS8_9BIFI</name>
<accession>A0ABX1SXS8</accession>
<dbReference type="Proteomes" id="UP000553756">
    <property type="component" value="Unassembled WGS sequence"/>
</dbReference>
<dbReference type="EMBL" id="JAAIIJ010000002">
    <property type="protein sequence ID" value="NMN01597.1"/>
    <property type="molecule type" value="Genomic_DNA"/>
</dbReference>
<organism evidence="1 2">
    <name type="scientific">Bifidobacterium panos</name>
    <dbReference type="NCBI Taxonomy" id="2675321"/>
    <lineage>
        <taxon>Bacteria</taxon>
        <taxon>Bacillati</taxon>
        <taxon>Actinomycetota</taxon>
        <taxon>Actinomycetes</taxon>
        <taxon>Bifidobacteriales</taxon>
        <taxon>Bifidobacteriaceae</taxon>
        <taxon>Bifidobacterium</taxon>
    </lineage>
</organism>
<sequence length="125" mass="14058">MAISDDLLEEAIDILADVDGVEMDAEGLADDVVLLAYALPEEIEFRCAVVSVHDALQLLADGAVEGAALKYQFAEWCSFHFQHRRLRKARADMRIVYQRTGSGIRVKGFGHRHLPSDIYRRLSEL</sequence>
<dbReference type="RefSeq" id="WP_172143875.1">
    <property type="nucleotide sequence ID" value="NZ_JAAIIJ010000002.1"/>
</dbReference>